<proteinExistence type="inferred from homology"/>
<dbReference type="PROSITE" id="PS00584">
    <property type="entry name" value="PFKB_KINASES_2"/>
    <property type="match status" value="1"/>
</dbReference>
<evidence type="ECO:0000259" key="6">
    <source>
        <dbReference type="Pfam" id="PF00294"/>
    </source>
</evidence>
<comment type="caution">
    <text evidence="7">The sequence shown here is derived from an EMBL/GenBank/DDBJ whole genome shotgun (WGS) entry which is preliminary data.</text>
</comment>
<dbReference type="InterPro" id="IPR050306">
    <property type="entry name" value="PfkB_Carbo_kinase"/>
</dbReference>
<keyword evidence="8" id="KW-1185">Reference proteome</keyword>
<feature type="domain" description="Carbohydrate kinase PfkB" evidence="6">
    <location>
        <begin position="4"/>
        <end position="308"/>
    </location>
</feature>
<dbReference type="PANTHER" id="PTHR43085:SF1">
    <property type="entry name" value="PSEUDOURIDINE KINASE-RELATED"/>
    <property type="match status" value="1"/>
</dbReference>
<keyword evidence="4 7" id="KW-0418">Kinase</keyword>
<dbReference type="SUPFAM" id="SSF53613">
    <property type="entry name" value="Ribokinase-like"/>
    <property type="match status" value="1"/>
</dbReference>
<dbReference type="Gene3D" id="3.40.1190.20">
    <property type="match status" value="1"/>
</dbReference>
<dbReference type="EMBL" id="JBHTBD010000001">
    <property type="protein sequence ID" value="MFC7294132.1"/>
    <property type="molecule type" value="Genomic_DNA"/>
</dbReference>
<evidence type="ECO:0000313" key="7">
    <source>
        <dbReference type="EMBL" id="MFC7294132.1"/>
    </source>
</evidence>
<comment type="similarity">
    <text evidence="1">Belongs to the carbohydrate kinase PfkB family.</text>
</comment>
<dbReference type="CDD" id="cd01167">
    <property type="entry name" value="bac_FRK"/>
    <property type="match status" value="1"/>
</dbReference>
<dbReference type="PANTHER" id="PTHR43085">
    <property type="entry name" value="HEXOKINASE FAMILY MEMBER"/>
    <property type="match status" value="1"/>
</dbReference>
<organism evidence="7 8">
    <name type="scientific">Marinobacter aromaticivorans</name>
    <dbReference type="NCBI Taxonomy" id="1494078"/>
    <lineage>
        <taxon>Bacteria</taxon>
        <taxon>Pseudomonadati</taxon>
        <taxon>Pseudomonadota</taxon>
        <taxon>Gammaproteobacteria</taxon>
        <taxon>Pseudomonadales</taxon>
        <taxon>Marinobacteraceae</taxon>
        <taxon>Marinobacter</taxon>
    </lineage>
</organism>
<name>A0ABW2IT67_9GAMM</name>
<dbReference type="InterPro" id="IPR029056">
    <property type="entry name" value="Ribokinase-like"/>
</dbReference>
<dbReference type="InterPro" id="IPR011611">
    <property type="entry name" value="PfkB_dom"/>
</dbReference>
<dbReference type="Proteomes" id="UP001596506">
    <property type="component" value="Unassembled WGS sequence"/>
</dbReference>
<dbReference type="Pfam" id="PF00294">
    <property type="entry name" value="PfkB"/>
    <property type="match status" value="1"/>
</dbReference>
<reference evidence="8" key="1">
    <citation type="journal article" date="2019" name="Int. J. Syst. Evol. Microbiol.">
        <title>The Global Catalogue of Microorganisms (GCM) 10K type strain sequencing project: providing services to taxonomists for standard genome sequencing and annotation.</title>
        <authorList>
            <consortium name="The Broad Institute Genomics Platform"/>
            <consortium name="The Broad Institute Genome Sequencing Center for Infectious Disease"/>
            <person name="Wu L."/>
            <person name="Ma J."/>
        </authorList>
    </citation>
    <scope>NUCLEOTIDE SEQUENCE [LARGE SCALE GENOMIC DNA]</scope>
    <source>
        <strain evidence="8">CCUG 60559</strain>
    </source>
</reference>
<keyword evidence="2 7" id="KW-0808">Transferase</keyword>
<dbReference type="PROSITE" id="PS00583">
    <property type="entry name" value="PFKB_KINASES_1"/>
    <property type="match status" value="1"/>
</dbReference>
<evidence type="ECO:0000256" key="3">
    <source>
        <dbReference type="ARBA" id="ARBA00022741"/>
    </source>
</evidence>
<protein>
    <submittedName>
        <fullName evidence="7">Carbohydrate kinase</fullName>
        <ecNumber evidence="7">2.7.1.-</ecNumber>
    </submittedName>
</protein>
<keyword evidence="5" id="KW-0067">ATP-binding</keyword>
<evidence type="ECO:0000256" key="1">
    <source>
        <dbReference type="ARBA" id="ARBA00010688"/>
    </source>
</evidence>
<dbReference type="GO" id="GO:0016301">
    <property type="term" value="F:kinase activity"/>
    <property type="evidence" value="ECO:0007669"/>
    <property type="project" value="UniProtKB-KW"/>
</dbReference>
<evidence type="ECO:0000256" key="4">
    <source>
        <dbReference type="ARBA" id="ARBA00022777"/>
    </source>
</evidence>
<evidence type="ECO:0000256" key="2">
    <source>
        <dbReference type="ARBA" id="ARBA00022679"/>
    </source>
</evidence>
<gene>
    <name evidence="7" type="ORF">ACFQQA_05290</name>
</gene>
<dbReference type="InterPro" id="IPR002173">
    <property type="entry name" value="Carboh/pur_kinase_PfkB_CS"/>
</dbReference>
<sequence length="317" mass="33776">MTLEVLCFGEALIDMRGERVAGQSRFIPQPGGAPANVAVGVAKLGGRSRFAGQVGADVFGDNIVASLSAHGVDTSLLIQSPSARTALSIVALDDSGERSFTFYRTGTADLQYRSEQMPDAAFAGKPIFHFCSNTLTEPAILQVTLALVRRARDAGCLISFDVNFRELLWPDPDQAPEWIRSMAAEADVVKFSREELVALYGDQGDRVIRELRQQGVLLVLVSDGPNVLCAWSGEGLHQLRPPAVTAVDTTAAGDAFVAGFLYRLATHGVGKSQLGPWLRQAGNLDAALAFASRCGAVAATRYGAFDALPLQVDLQAI</sequence>
<accession>A0ABW2IT67</accession>
<keyword evidence="3" id="KW-0547">Nucleotide-binding</keyword>
<dbReference type="RefSeq" id="WP_100687902.1">
    <property type="nucleotide sequence ID" value="NZ_JBHTBD010000001.1"/>
</dbReference>
<dbReference type="EC" id="2.7.1.-" evidence="7"/>
<evidence type="ECO:0000313" key="8">
    <source>
        <dbReference type="Proteomes" id="UP001596506"/>
    </source>
</evidence>
<evidence type="ECO:0000256" key="5">
    <source>
        <dbReference type="ARBA" id="ARBA00022840"/>
    </source>
</evidence>